<dbReference type="PANTHER" id="PTHR31423:SF3">
    <property type="entry name" value="PROLYL-TRNA SYNTHETASE ASSOCIATED DOMAIN-CONTAINING PROTEIN 1-RELATED"/>
    <property type="match status" value="1"/>
</dbReference>
<dbReference type="InterPro" id="IPR036754">
    <property type="entry name" value="YbaK/aa-tRNA-synt-asso_dom_sf"/>
</dbReference>
<dbReference type="EMBL" id="QETA01000004">
    <property type="protein sequence ID" value="PWF22522.1"/>
    <property type="molecule type" value="Genomic_DNA"/>
</dbReference>
<evidence type="ECO:0000256" key="1">
    <source>
        <dbReference type="ARBA" id="ARBA00010201"/>
    </source>
</evidence>
<proteinExistence type="inferred from homology"/>
<reference evidence="4" key="1">
    <citation type="submission" date="2018-05" db="EMBL/GenBank/DDBJ databases">
        <authorList>
            <person name="Li Y."/>
        </authorList>
    </citation>
    <scope>NUCLEOTIDE SEQUENCE [LARGE SCALE GENOMIC DNA]</scope>
    <source>
        <strain evidence="4">3d-2-2</strain>
    </source>
</reference>
<name>A0A2V1JW98_9BURK</name>
<dbReference type="GO" id="GO:0002161">
    <property type="term" value="F:aminoacyl-tRNA deacylase activity"/>
    <property type="evidence" value="ECO:0007669"/>
    <property type="project" value="InterPro"/>
</dbReference>
<comment type="caution">
    <text evidence="3">The sequence shown here is derived from an EMBL/GenBank/DDBJ whole genome shotgun (WGS) entry which is preliminary data.</text>
</comment>
<evidence type="ECO:0000313" key="4">
    <source>
        <dbReference type="Proteomes" id="UP000245212"/>
    </source>
</evidence>
<feature type="domain" description="YbaK/aminoacyl-tRNA synthetase-associated" evidence="2">
    <location>
        <begin position="29"/>
        <end position="155"/>
    </location>
</feature>
<dbReference type="SUPFAM" id="SSF55826">
    <property type="entry name" value="YbaK/ProRS associated domain"/>
    <property type="match status" value="1"/>
</dbReference>
<dbReference type="GO" id="GO:0004812">
    <property type="term" value="F:aminoacyl-tRNA ligase activity"/>
    <property type="evidence" value="ECO:0007669"/>
    <property type="project" value="UniProtKB-KW"/>
</dbReference>
<dbReference type="Gene3D" id="3.90.960.10">
    <property type="entry name" value="YbaK/aminoacyl-tRNA synthetase-associated domain"/>
    <property type="match status" value="1"/>
</dbReference>
<dbReference type="AlphaFoldDB" id="A0A2V1JW98"/>
<evidence type="ECO:0000259" key="2">
    <source>
        <dbReference type="Pfam" id="PF04073"/>
    </source>
</evidence>
<protein>
    <submittedName>
        <fullName evidence="3">Prolyl-tRNA synthetase associated domain-containing protein</fullName>
    </submittedName>
</protein>
<organism evidence="3 4">
    <name type="scientific">Corticimicrobacter populi</name>
    <dbReference type="NCBI Taxonomy" id="2175229"/>
    <lineage>
        <taxon>Bacteria</taxon>
        <taxon>Pseudomonadati</taxon>
        <taxon>Pseudomonadota</taxon>
        <taxon>Betaproteobacteria</taxon>
        <taxon>Burkholderiales</taxon>
        <taxon>Alcaligenaceae</taxon>
        <taxon>Corticimicrobacter</taxon>
    </lineage>
</organism>
<dbReference type="Proteomes" id="UP000245212">
    <property type="component" value="Unassembled WGS sequence"/>
</dbReference>
<accession>A0A2V1JW98</accession>
<dbReference type="RefSeq" id="WP_109062046.1">
    <property type="nucleotide sequence ID" value="NZ_QETA01000004.1"/>
</dbReference>
<dbReference type="CDD" id="cd04335">
    <property type="entry name" value="PrdX_deacylase"/>
    <property type="match status" value="1"/>
</dbReference>
<keyword evidence="4" id="KW-1185">Reference proteome</keyword>
<keyword evidence="3" id="KW-0436">Ligase</keyword>
<keyword evidence="3" id="KW-0030">Aminoacyl-tRNA synthetase</keyword>
<sequence length="173" mass="18933">MSQTLPTWSRASLLAMLDHLGLDYRETQHDAVYTMADSAALGARLAGCRGKSLLVQNKKGTARFLIVTHPDTRADLTTLGHRLGVGRLSFCPPEAMQHLLSIMPGAASPLALAADTQNQVQLLMDMQLQSTTCFLFHPLVNTSTIAISTEELQTFLVAIHHPATFIEIPQRNE</sequence>
<comment type="similarity">
    <text evidence="1">Belongs to the PRORSD1 family.</text>
</comment>
<dbReference type="InterPro" id="IPR007214">
    <property type="entry name" value="YbaK/aa-tRNA-synth-assoc-dom"/>
</dbReference>
<dbReference type="Pfam" id="PF04073">
    <property type="entry name" value="tRNA_edit"/>
    <property type="match status" value="1"/>
</dbReference>
<dbReference type="PANTHER" id="PTHR31423">
    <property type="entry name" value="YBAK DOMAIN-CONTAINING PROTEIN"/>
    <property type="match status" value="1"/>
</dbReference>
<dbReference type="InterPro" id="IPR040285">
    <property type="entry name" value="ProX/PRXD1"/>
</dbReference>
<gene>
    <name evidence="3" type="ORF">DD235_10535</name>
</gene>
<evidence type="ECO:0000313" key="3">
    <source>
        <dbReference type="EMBL" id="PWF22522.1"/>
    </source>
</evidence>